<dbReference type="AlphaFoldDB" id="A0A6I6JV91"/>
<feature type="chain" id="PRO_5026044733" evidence="1">
    <location>
        <begin position="21"/>
        <end position="394"/>
    </location>
</feature>
<feature type="signal peptide" evidence="1">
    <location>
        <begin position="1"/>
        <end position="20"/>
    </location>
</feature>
<protein>
    <submittedName>
        <fullName evidence="2">Uncharacterized protein</fullName>
    </submittedName>
</protein>
<evidence type="ECO:0000313" key="3">
    <source>
        <dbReference type="Proteomes" id="UP000428260"/>
    </source>
</evidence>
<keyword evidence="1" id="KW-0732">Signal</keyword>
<gene>
    <name evidence="2" type="ORF">GM418_15520</name>
</gene>
<organism evidence="2 3">
    <name type="scientific">Maribellus comscasis</name>
    <dbReference type="NCBI Taxonomy" id="2681766"/>
    <lineage>
        <taxon>Bacteria</taxon>
        <taxon>Pseudomonadati</taxon>
        <taxon>Bacteroidota</taxon>
        <taxon>Bacteroidia</taxon>
        <taxon>Marinilabiliales</taxon>
        <taxon>Prolixibacteraceae</taxon>
        <taxon>Maribellus</taxon>
    </lineage>
</organism>
<dbReference type="KEGG" id="mcos:GM418_15520"/>
<evidence type="ECO:0000256" key="1">
    <source>
        <dbReference type="SAM" id="SignalP"/>
    </source>
</evidence>
<dbReference type="EMBL" id="CP046401">
    <property type="protein sequence ID" value="QGY45030.1"/>
    <property type="molecule type" value="Genomic_DNA"/>
</dbReference>
<name>A0A6I6JV91_9BACT</name>
<sequence length="394" mass="42320">MKKIAALALILSTMVLTGFAEIPNYFNYQAVVRNSSGEIVSNADVSFRISILQNSESGSAVYVETHTVQTNEFGLVNLKIGDGTVVSGSFNPENWGANSHFIKIEMDATGGSSYTEFGTSQLVAVPYAFHAKTVENDEVDDADADPENEIQSLSLNGSNLTLTNGGGTVTLPSPSESPWLTSGADIYFNSGKVGIGAINAYPHQFLIYDELQSRAIIKSDGTASLDISRGSLSYSSYLMFGSDGIRKFFTGLPTNSTKYRISSSSTSLSGIEIDLDGNVETTGELEIDGELNVKSYGTANMLPYAYACILSSQNMLSRTPNVTSSVRIGTGQYKISVKDLETDAYIIVVTVNEGVAYLHATVTSRTSEGFTVAIWDTKSDAYHDGGFSFVLYKI</sequence>
<keyword evidence="3" id="KW-1185">Reference proteome</keyword>
<reference evidence="2 3" key="1">
    <citation type="submission" date="2019-11" db="EMBL/GenBank/DDBJ databases">
        <authorList>
            <person name="Zheng R.K."/>
            <person name="Sun C.M."/>
        </authorList>
    </citation>
    <scope>NUCLEOTIDE SEQUENCE [LARGE SCALE GENOMIC DNA]</scope>
    <source>
        <strain evidence="2 3">WC007</strain>
    </source>
</reference>
<evidence type="ECO:0000313" key="2">
    <source>
        <dbReference type="EMBL" id="QGY45030.1"/>
    </source>
</evidence>
<proteinExistence type="predicted"/>
<dbReference type="RefSeq" id="WP_158867908.1">
    <property type="nucleotide sequence ID" value="NZ_CP046401.1"/>
</dbReference>
<accession>A0A6I6JV91</accession>
<dbReference type="Proteomes" id="UP000428260">
    <property type="component" value="Chromosome"/>
</dbReference>